<accession>A0AC34PVQ9</accession>
<evidence type="ECO:0000313" key="2">
    <source>
        <dbReference type="WBParaSite" id="JU765_v2.g10395.t2"/>
    </source>
</evidence>
<protein>
    <submittedName>
        <fullName evidence="2">Uncharacterized protein</fullName>
    </submittedName>
</protein>
<dbReference type="Proteomes" id="UP000887576">
    <property type="component" value="Unplaced"/>
</dbReference>
<dbReference type="WBParaSite" id="JU765_v2.g10395.t2">
    <property type="protein sequence ID" value="JU765_v2.g10395.t2"/>
    <property type="gene ID" value="JU765_v2.g10395"/>
</dbReference>
<sequence length="159" mass="18482">MNQNGRLRNYANGIAKFLRLLKKQNLAIQNDGTFPTSFYFLLIDLKKMESNNFRNYANGIAKFLRLLKKQNLAIQNDGTFPTSFYDQKEILHDRQIITSEEASIYRRTLLLERDPMNCFGFSLQSIVIEKKYDDDSGKRITYVSRVDDNSPADLARMVP</sequence>
<reference evidence="2" key="1">
    <citation type="submission" date="2022-11" db="UniProtKB">
        <authorList>
            <consortium name="WormBaseParasite"/>
        </authorList>
    </citation>
    <scope>IDENTIFICATION</scope>
</reference>
<evidence type="ECO:0000313" key="1">
    <source>
        <dbReference type="Proteomes" id="UP000887576"/>
    </source>
</evidence>
<name>A0AC34PVQ9_9BILA</name>
<organism evidence="1 2">
    <name type="scientific">Panagrolaimus sp. JU765</name>
    <dbReference type="NCBI Taxonomy" id="591449"/>
    <lineage>
        <taxon>Eukaryota</taxon>
        <taxon>Metazoa</taxon>
        <taxon>Ecdysozoa</taxon>
        <taxon>Nematoda</taxon>
        <taxon>Chromadorea</taxon>
        <taxon>Rhabditida</taxon>
        <taxon>Tylenchina</taxon>
        <taxon>Panagrolaimomorpha</taxon>
        <taxon>Panagrolaimoidea</taxon>
        <taxon>Panagrolaimidae</taxon>
        <taxon>Panagrolaimus</taxon>
    </lineage>
</organism>
<proteinExistence type="predicted"/>